<accession>A0A246B7T2</accession>
<evidence type="ECO:0000313" key="3">
    <source>
        <dbReference type="Proteomes" id="UP000197587"/>
    </source>
</evidence>
<organism evidence="2 3">
    <name type="scientific">Kaistella haifensis DSM 19056</name>
    <dbReference type="NCBI Taxonomy" id="1450526"/>
    <lineage>
        <taxon>Bacteria</taxon>
        <taxon>Pseudomonadati</taxon>
        <taxon>Bacteroidota</taxon>
        <taxon>Flavobacteriia</taxon>
        <taxon>Flavobacteriales</taxon>
        <taxon>Weeksellaceae</taxon>
        <taxon>Chryseobacterium group</taxon>
        <taxon>Kaistella</taxon>
    </lineage>
</organism>
<protein>
    <submittedName>
        <fullName evidence="2">Uncharacterized protein</fullName>
    </submittedName>
</protein>
<evidence type="ECO:0000313" key="2">
    <source>
        <dbReference type="EMBL" id="OWK97420.1"/>
    </source>
</evidence>
<feature type="transmembrane region" description="Helical" evidence="1">
    <location>
        <begin position="138"/>
        <end position="155"/>
    </location>
</feature>
<reference evidence="2 3" key="1">
    <citation type="submission" date="2017-05" db="EMBL/GenBank/DDBJ databases">
        <title>Genome of Chryseobacterium haifense.</title>
        <authorList>
            <person name="Newman J.D."/>
        </authorList>
    </citation>
    <scope>NUCLEOTIDE SEQUENCE [LARGE SCALE GENOMIC DNA]</scope>
    <source>
        <strain evidence="2 3">DSM 19056</strain>
    </source>
</reference>
<comment type="caution">
    <text evidence="2">The sequence shown here is derived from an EMBL/GenBank/DDBJ whole genome shotgun (WGS) entry which is preliminary data.</text>
</comment>
<dbReference type="RefSeq" id="WP_031502976.1">
    <property type="nucleotide sequence ID" value="NZ_JASZ02000029.1"/>
</dbReference>
<name>A0A246B7T2_9FLAO</name>
<dbReference type="EMBL" id="JASZ02000029">
    <property type="protein sequence ID" value="OWK97420.1"/>
    <property type="molecule type" value="Genomic_DNA"/>
</dbReference>
<keyword evidence="1" id="KW-0472">Membrane</keyword>
<proteinExistence type="predicted"/>
<dbReference type="AlphaFoldDB" id="A0A246B7T2"/>
<keyword evidence="3" id="KW-1185">Reference proteome</keyword>
<evidence type="ECO:0000256" key="1">
    <source>
        <dbReference type="SAM" id="Phobius"/>
    </source>
</evidence>
<keyword evidence="1" id="KW-1133">Transmembrane helix</keyword>
<feature type="transmembrane region" description="Helical" evidence="1">
    <location>
        <begin position="6"/>
        <end position="24"/>
    </location>
</feature>
<keyword evidence="1" id="KW-0812">Transmembrane</keyword>
<sequence length="162" mass="19278">MKIFKIIFYILIILGLTYVLFRTFTKKEIELNKTELIRGKFKSIYESKSARRTSISYHIEIENDSNILKIIPEYSKCYKFQEFLQEVKTNQEIELRIDNDEKFLSKNVKSIVSIQANSKEYLNLQCENNSIQNSKFRIPLIMIGGLILIFVIRFFEIKFLKV</sequence>
<dbReference type="Proteomes" id="UP000197587">
    <property type="component" value="Unassembled WGS sequence"/>
</dbReference>
<gene>
    <name evidence="2" type="ORF">AP75_11450</name>
</gene>